<keyword evidence="2" id="KW-0560">Oxidoreductase</keyword>
<proteinExistence type="inferred from homology"/>
<dbReference type="InterPro" id="IPR029479">
    <property type="entry name" value="Nitroreductase"/>
</dbReference>
<dbReference type="Gene3D" id="3.40.109.10">
    <property type="entry name" value="NADH Oxidase"/>
    <property type="match status" value="1"/>
</dbReference>
<reference evidence="4 5" key="1">
    <citation type="submission" date="2012-06" db="EMBL/GenBank/DDBJ databases">
        <title>Draft Genome Sequence of Lactobacillus hominis Strain CRBIP 24.179T, isolated from human intestine.</title>
        <authorList>
            <person name="Cousin S."/>
            <person name="Ma L."/>
            <person name="Bizet C."/>
            <person name="Loux V."/>
            <person name="Bouchier C."/>
            <person name="Clermont D."/>
            <person name="Creno S."/>
        </authorList>
    </citation>
    <scope>NUCLEOTIDE SEQUENCE [LARGE SCALE GENOMIC DNA]</scope>
    <source>
        <strain evidence="5">CRBIP 24.179T</strain>
    </source>
</reference>
<keyword evidence="5" id="KW-1185">Reference proteome</keyword>
<dbReference type="RefSeq" id="WP_008471285.1">
    <property type="nucleotide sequence ID" value="NZ_AYZP01000013.1"/>
</dbReference>
<dbReference type="PANTHER" id="PTHR43673:SF10">
    <property type="entry name" value="NADH DEHYDROGENASE_NAD(P)H NITROREDUCTASE XCC3605-RELATED"/>
    <property type="match status" value="1"/>
</dbReference>
<dbReference type="Pfam" id="PF00881">
    <property type="entry name" value="Nitroreductase"/>
    <property type="match status" value="1"/>
</dbReference>
<dbReference type="CDD" id="cd02136">
    <property type="entry name" value="PnbA_NfnB-like"/>
    <property type="match status" value="1"/>
</dbReference>
<dbReference type="EMBL" id="CAKE01000019">
    <property type="protein sequence ID" value="CCI82253.1"/>
    <property type="molecule type" value="Genomic_DNA"/>
</dbReference>
<sequence>MDFKEVLDKERATRKFTDQRVSEKVIREILTDAQRSPSLLNSQPWRVYVAMGKAVKNIRADFKELIEKGEQPREDFAALMKVEWDTFPSQNMSTMSDTLNYFLRGEMTQFDEAQVNLFNAPVLVFLTIPKKSPAWSVYDLGTFSQTLMLSAVDHGLCTMPAHAIVKFPDVIRKYMDIPDDEAIGMGIGLGYKDKRASINGYRSKRVPLDKIVKFAKE</sequence>
<dbReference type="AlphaFoldDB" id="I7IVY5"/>
<dbReference type="Proteomes" id="UP000009320">
    <property type="component" value="Unassembled WGS sequence"/>
</dbReference>
<comment type="caution">
    <text evidence="4">The sequence shown here is derived from an EMBL/GenBank/DDBJ whole genome shotgun (WGS) entry which is preliminary data.</text>
</comment>
<accession>I7IVY5</accession>
<gene>
    <name evidence="4" type="ORF">BN55_02800</name>
</gene>
<feature type="domain" description="Nitroreductase" evidence="3">
    <location>
        <begin position="11"/>
        <end position="191"/>
    </location>
</feature>
<evidence type="ECO:0000313" key="5">
    <source>
        <dbReference type="Proteomes" id="UP000009320"/>
    </source>
</evidence>
<dbReference type="PATRIC" id="fig|1423758.3.peg.608"/>
<organism evidence="4 5">
    <name type="scientific">Lactobacillus hominis DSM 23910 = CRBIP 24.179</name>
    <dbReference type="NCBI Taxonomy" id="1423758"/>
    <lineage>
        <taxon>Bacteria</taxon>
        <taxon>Bacillati</taxon>
        <taxon>Bacillota</taxon>
        <taxon>Bacilli</taxon>
        <taxon>Lactobacillales</taxon>
        <taxon>Lactobacillaceae</taxon>
        <taxon>Lactobacillus</taxon>
    </lineage>
</organism>
<evidence type="ECO:0000259" key="3">
    <source>
        <dbReference type="Pfam" id="PF00881"/>
    </source>
</evidence>
<dbReference type="STRING" id="1423758.FC41_GL000602"/>
<evidence type="ECO:0000256" key="1">
    <source>
        <dbReference type="ARBA" id="ARBA00007118"/>
    </source>
</evidence>
<name>I7IVY5_9LACO</name>
<protein>
    <submittedName>
        <fullName evidence="4">Nitroreductase domain containing protein</fullName>
    </submittedName>
</protein>
<dbReference type="eggNOG" id="COG0778">
    <property type="taxonomic scope" value="Bacteria"/>
</dbReference>
<comment type="similarity">
    <text evidence="1">Belongs to the nitroreductase family.</text>
</comment>
<dbReference type="GO" id="GO:0016491">
    <property type="term" value="F:oxidoreductase activity"/>
    <property type="evidence" value="ECO:0007669"/>
    <property type="project" value="UniProtKB-KW"/>
</dbReference>
<evidence type="ECO:0000313" key="4">
    <source>
        <dbReference type="EMBL" id="CCI82253.1"/>
    </source>
</evidence>
<dbReference type="GeneID" id="82847476"/>
<dbReference type="PANTHER" id="PTHR43673">
    <property type="entry name" value="NAD(P)H NITROREDUCTASE YDGI-RELATED"/>
    <property type="match status" value="1"/>
</dbReference>
<evidence type="ECO:0000256" key="2">
    <source>
        <dbReference type="ARBA" id="ARBA00023002"/>
    </source>
</evidence>
<dbReference type="InterPro" id="IPR000415">
    <property type="entry name" value="Nitroreductase-like"/>
</dbReference>
<dbReference type="SUPFAM" id="SSF55469">
    <property type="entry name" value="FMN-dependent nitroreductase-like"/>
    <property type="match status" value="1"/>
</dbReference>
<dbReference type="OrthoDB" id="9812105at2"/>